<protein>
    <submittedName>
        <fullName evidence="1">Uncharacterized protein</fullName>
    </submittedName>
</protein>
<reference evidence="1" key="1">
    <citation type="journal article" date="2019" name="bioRxiv">
        <title>The Genome of the Zebra Mussel, Dreissena polymorpha: A Resource for Invasive Species Research.</title>
        <authorList>
            <person name="McCartney M.A."/>
            <person name="Auch B."/>
            <person name="Kono T."/>
            <person name="Mallez S."/>
            <person name="Zhang Y."/>
            <person name="Obille A."/>
            <person name="Becker A."/>
            <person name="Abrahante J.E."/>
            <person name="Garbe J."/>
            <person name="Badalamenti J.P."/>
            <person name="Herman A."/>
            <person name="Mangelson H."/>
            <person name="Liachko I."/>
            <person name="Sullivan S."/>
            <person name="Sone E.D."/>
            <person name="Koren S."/>
            <person name="Silverstein K.A.T."/>
            <person name="Beckman K.B."/>
            <person name="Gohl D.M."/>
        </authorList>
    </citation>
    <scope>NUCLEOTIDE SEQUENCE</scope>
    <source>
        <strain evidence="1">Duluth1</strain>
        <tissue evidence="1">Whole animal</tissue>
    </source>
</reference>
<dbReference type="AlphaFoldDB" id="A0A9D4CVQ0"/>
<name>A0A9D4CVQ0_DREPO</name>
<keyword evidence="2" id="KW-1185">Reference proteome</keyword>
<proteinExistence type="predicted"/>
<reference evidence="1" key="2">
    <citation type="submission" date="2020-11" db="EMBL/GenBank/DDBJ databases">
        <authorList>
            <person name="McCartney M.A."/>
            <person name="Auch B."/>
            <person name="Kono T."/>
            <person name="Mallez S."/>
            <person name="Becker A."/>
            <person name="Gohl D.M."/>
            <person name="Silverstein K.A.T."/>
            <person name="Koren S."/>
            <person name="Bechman K.B."/>
            <person name="Herman A."/>
            <person name="Abrahante J.E."/>
            <person name="Garbe J."/>
        </authorList>
    </citation>
    <scope>NUCLEOTIDE SEQUENCE</scope>
    <source>
        <strain evidence="1">Duluth1</strain>
        <tissue evidence="1">Whole animal</tissue>
    </source>
</reference>
<evidence type="ECO:0000313" key="2">
    <source>
        <dbReference type="Proteomes" id="UP000828390"/>
    </source>
</evidence>
<gene>
    <name evidence="1" type="ORF">DPMN_040282</name>
</gene>
<evidence type="ECO:0000313" key="1">
    <source>
        <dbReference type="EMBL" id="KAH3733845.1"/>
    </source>
</evidence>
<dbReference type="Proteomes" id="UP000828390">
    <property type="component" value="Unassembled WGS sequence"/>
</dbReference>
<sequence>MGSRYHGHDGRRPQCNNYIREDTKGHCRVPGTDVGFSQKRVELEMLFLEFLNRWCQSFYENGEFDIDRAFILCFECKFIEVHERIHHDGSPAIGLFDIFKRLLM</sequence>
<accession>A0A9D4CVQ0</accession>
<organism evidence="1 2">
    <name type="scientific">Dreissena polymorpha</name>
    <name type="common">Zebra mussel</name>
    <name type="synonym">Mytilus polymorpha</name>
    <dbReference type="NCBI Taxonomy" id="45954"/>
    <lineage>
        <taxon>Eukaryota</taxon>
        <taxon>Metazoa</taxon>
        <taxon>Spiralia</taxon>
        <taxon>Lophotrochozoa</taxon>
        <taxon>Mollusca</taxon>
        <taxon>Bivalvia</taxon>
        <taxon>Autobranchia</taxon>
        <taxon>Heteroconchia</taxon>
        <taxon>Euheterodonta</taxon>
        <taxon>Imparidentia</taxon>
        <taxon>Neoheterodontei</taxon>
        <taxon>Myida</taxon>
        <taxon>Dreissenoidea</taxon>
        <taxon>Dreissenidae</taxon>
        <taxon>Dreissena</taxon>
    </lineage>
</organism>
<dbReference type="EMBL" id="JAIWYP010000011">
    <property type="protein sequence ID" value="KAH3733845.1"/>
    <property type="molecule type" value="Genomic_DNA"/>
</dbReference>
<comment type="caution">
    <text evidence="1">The sequence shown here is derived from an EMBL/GenBank/DDBJ whole genome shotgun (WGS) entry which is preliminary data.</text>
</comment>